<reference evidence="1" key="2">
    <citation type="submission" date="2015-06" db="UniProtKB">
        <authorList>
            <consortium name="EnsemblPlants"/>
        </authorList>
    </citation>
    <scope>IDENTIFICATION</scope>
    <source>
        <strain evidence="1">DM1-3 516 R44</strain>
    </source>
</reference>
<accession>M1D003</accession>
<sequence>MQGLGAPEILQNFHSHPSCFEVYESDLCLLLSPLNIDILKTGDVHFLEKVPFDF</sequence>
<name>M1D003_SOLTU</name>
<dbReference type="ExpressionAtlas" id="M1D003">
    <property type="expression patterns" value="baseline"/>
</dbReference>
<dbReference type="Proteomes" id="UP000011115">
    <property type="component" value="Unassembled WGS sequence"/>
</dbReference>
<protein>
    <submittedName>
        <fullName evidence="1">Pentatricopeptide repeat-containing protein</fullName>
    </submittedName>
</protein>
<dbReference type="Gramene" id="PGSC0003DMT400078383">
    <property type="protein sequence ID" value="PGSC0003DMT400078383"/>
    <property type="gene ID" value="PGSC0003DMG402030517"/>
</dbReference>
<dbReference type="EnsemblPlants" id="PGSC0003DMT400078383">
    <property type="protein sequence ID" value="PGSC0003DMT400078383"/>
    <property type="gene ID" value="PGSC0003DMG402030517"/>
</dbReference>
<proteinExistence type="predicted"/>
<reference evidence="2" key="1">
    <citation type="journal article" date="2011" name="Nature">
        <title>Genome sequence and analysis of the tuber crop potato.</title>
        <authorList>
            <consortium name="The Potato Genome Sequencing Consortium"/>
        </authorList>
    </citation>
    <scope>NUCLEOTIDE SEQUENCE [LARGE SCALE GENOMIC DNA]</scope>
    <source>
        <strain evidence="2">cv. DM1-3 516 R44</strain>
    </source>
</reference>
<keyword evidence="2" id="KW-1185">Reference proteome</keyword>
<dbReference type="HOGENOM" id="CLU_3054165_0_0_1"/>
<organism evidence="1 2">
    <name type="scientific">Solanum tuberosum</name>
    <name type="common">Potato</name>
    <dbReference type="NCBI Taxonomy" id="4113"/>
    <lineage>
        <taxon>Eukaryota</taxon>
        <taxon>Viridiplantae</taxon>
        <taxon>Streptophyta</taxon>
        <taxon>Embryophyta</taxon>
        <taxon>Tracheophyta</taxon>
        <taxon>Spermatophyta</taxon>
        <taxon>Magnoliopsida</taxon>
        <taxon>eudicotyledons</taxon>
        <taxon>Gunneridae</taxon>
        <taxon>Pentapetalae</taxon>
        <taxon>asterids</taxon>
        <taxon>lamiids</taxon>
        <taxon>Solanales</taxon>
        <taxon>Solanaceae</taxon>
        <taxon>Solanoideae</taxon>
        <taxon>Solaneae</taxon>
        <taxon>Solanum</taxon>
    </lineage>
</organism>
<evidence type="ECO:0000313" key="1">
    <source>
        <dbReference type="EnsemblPlants" id="PGSC0003DMT400078383"/>
    </source>
</evidence>
<evidence type="ECO:0000313" key="2">
    <source>
        <dbReference type="Proteomes" id="UP000011115"/>
    </source>
</evidence>
<gene>
    <name evidence="1" type="primary">LOC102596854</name>
</gene>
<dbReference type="AlphaFoldDB" id="M1D003"/>